<dbReference type="EMBL" id="FOSN01000018">
    <property type="protein sequence ID" value="SFK75326.1"/>
    <property type="molecule type" value="Genomic_DNA"/>
</dbReference>
<dbReference type="Pfam" id="PF01569">
    <property type="entry name" value="PAP2"/>
    <property type="match status" value="1"/>
</dbReference>
<evidence type="ECO:0000256" key="1">
    <source>
        <dbReference type="ARBA" id="ARBA00004651"/>
    </source>
</evidence>
<comment type="subcellular location">
    <subcellularLocation>
        <location evidence="1">Cell membrane</location>
        <topology evidence="1">Multi-pass membrane protein</topology>
    </subcellularLocation>
</comment>
<dbReference type="AlphaFoldDB" id="A0A1I4C579"/>
<feature type="region of interest" description="Disordered" evidence="7">
    <location>
        <begin position="1"/>
        <end position="36"/>
    </location>
</feature>
<dbReference type="GO" id="GO:0005886">
    <property type="term" value="C:plasma membrane"/>
    <property type="evidence" value="ECO:0007669"/>
    <property type="project" value="UniProtKB-SubCell"/>
</dbReference>
<dbReference type="PANTHER" id="PTHR14969:SF62">
    <property type="entry name" value="DECAPRENYLPHOSPHORYL-5-PHOSPHORIBOSE PHOSPHATASE RV3807C-RELATED"/>
    <property type="match status" value="1"/>
</dbReference>
<dbReference type="PANTHER" id="PTHR14969">
    <property type="entry name" value="SPHINGOSINE-1-PHOSPHATE PHOSPHOHYDROLASE"/>
    <property type="match status" value="1"/>
</dbReference>
<keyword evidence="3 8" id="KW-0812">Transmembrane</keyword>
<dbReference type="SUPFAM" id="SSF48317">
    <property type="entry name" value="Acid phosphatase/Vanadium-dependent haloperoxidase"/>
    <property type="match status" value="1"/>
</dbReference>
<feature type="domain" description="Phosphatidic acid phosphatase type 2/haloperoxidase" evidence="9">
    <location>
        <begin position="116"/>
        <end position="222"/>
    </location>
</feature>
<keyword evidence="2" id="KW-1003">Cell membrane</keyword>
<organism evidence="10 11">
    <name type="scientific">Methylocapsa palsarum</name>
    <dbReference type="NCBI Taxonomy" id="1612308"/>
    <lineage>
        <taxon>Bacteria</taxon>
        <taxon>Pseudomonadati</taxon>
        <taxon>Pseudomonadota</taxon>
        <taxon>Alphaproteobacteria</taxon>
        <taxon>Hyphomicrobiales</taxon>
        <taxon>Beijerinckiaceae</taxon>
        <taxon>Methylocapsa</taxon>
    </lineage>
</organism>
<evidence type="ECO:0000256" key="8">
    <source>
        <dbReference type="SAM" id="Phobius"/>
    </source>
</evidence>
<evidence type="ECO:0000256" key="7">
    <source>
        <dbReference type="SAM" id="MobiDB-lite"/>
    </source>
</evidence>
<dbReference type="Gene3D" id="1.20.144.10">
    <property type="entry name" value="Phosphatidic acid phosphatase type 2/haloperoxidase"/>
    <property type="match status" value="1"/>
</dbReference>
<evidence type="ECO:0000313" key="11">
    <source>
        <dbReference type="Proteomes" id="UP000198755"/>
    </source>
</evidence>
<evidence type="ECO:0000259" key="9">
    <source>
        <dbReference type="SMART" id="SM00014"/>
    </source>
</evidence>
<evidence type="ECO:0000256" key="6">
    <source>
        <dbReference type="ARBA" id="ARBA00023136"/>
    </source>
</evidence>
<sequence>MFDETDATSNESRRQRDGLPAASASPSEDPSKTLRQARKPWMRGLSALRHWWRPWKDRLFSADLAAVHFIARSARTAAGRQSAIIVSKLGDGWLYPLLGLFVFEFLGDQERRVILLAGVNVGLLHCLYPRIKRFVGRPRPFNSDPTLSPPFKAIDEFSFPSGHAMTLSGALVPIVLACPGFSLSAAALMLTMAWARIATTHHYPSDIFGGILLSLALAYPLSAWALAE</sequence>
<keyword evidence="5 8" id="KW-1133">Transmembrane helix</keyword>
<dbReference type="RefSeq" id="WP_244532389.1">
    <property type="nucleotide sequence ID" value="NZ_FOSN01000018.1"/>
</dbReference>
<gene>
    <name evidence="10" type="ORF">SAMN05444581_1186</name>
</gene>
<dbReference type="CDD" id="cd01610">
    <property type="entry name" value="PAP2_like"/>
    <property type="match status" value="1"/>
</dbReference>
<dbReference type="STRING" id="1612308.SAMN05444581_1186"/>
<dbReference type="GO" id="GO:0016787">
    <property type="term" value="F:hydrolase activity"/>
    <property type="evidence" value="ECO:0007669"/>
    <property type="project" value="UniProtKB-KW"/>
</dbReference>
<reference evidence="10 11" key="1">
    <citation type="submission" date="2016-10" db="EMBL/GenBank/DDBJ databases">
        <authorList>
            <person name="de Groot N.N."/>
        </authorList>
    </citation>
    <scope>NUCLEOTIDE SEQUENCE [LARGE SCALE GENOMIC DNA]</scope>
    <source>
        <strain evidence="10 11">NE2</strain>
    </source>
</reference>
<keyword evidence="11" id="KW-1185">Reference proteome</keyword>
<keyword evidence="4" id="KW-0378">Hydrolase</keyword>
<dbReference type="InterPro" id="IPR036938">
    <property type="entry name" value="PAP2/HPO_sf"/>
</dbReference>
<protein>
    <submittedName>
        <fullName evidence="10">Undecaprenyl-diphosphatase</fullName>
    </submittedName>
</protein>
<evidence type="ECO:0000313" key="10">
    <source>
        <dbReference type="EMBL" id="SFK75326.1"/>
    </source>
</evidence>
<dbReference type="SMART" id="SM00014">
    <property type="entry name" value="acidPPc"/>
    <property type="match status" value="1"/>
</dbReference>
<evidence type="ECO:0000256" key="4">
    <source>
        <dbReference type="ARBA" id="ARBA00022801"/>
    </source>
</evidence>
<feature type="transmembrane region" description="Helical" evidence="8">
    <location>
        <begin position="170"/>
        <end position="195"/>
    </location>
</feature>
<evidence type="ECO:0000256" key="3">
    <source>
        <dbReference type="ARBA" id="ARBA00022692"/>
    </source>
</evidence>
<dbReference type="InterPro" id="IPR000326">
    <property type="entry name" value="PAP2/HPO"/>
</dbReference>
<dbReference type="Proteomes" id="UP000198755">
    <property type="component" value="Unassembled WGS sequence"/>
</dbReference>
<proteinExistence type="predicted"/>
<keyword evidence="6 8" id="KW-0472">Membrane</keyword>
<evidence type="ECO:0000256" key="2">
    <source>
        <dbReference type="ARBA" id="ARBA00022475"/>
    </source>
</evidence>
<evidence type="ECO:0000256" key="5">
    <source>
        <dbReference type="ARBA" id="ARBA00022989"/>
    </source>
</evidence>
<feature type="transmembrane region" description="Helical" evidence="8">
    <location>
        <begin position="207"/>
        <end position="227"/>
    </location>
</feature>
<accession>A0A1I4C579</accession>
<name>A0A1I4C579_9HYPH</name>